<gene>
    <name evidence="1" type="ORF">J9309_09495</name>
</gene>
<dbReference type="EMBL" id="CP072842">
    <property type="protein sequence ID" value="QTV05021.1"/>
    <property type="molecule type" value="Genomic_DNA"/>
</dbReference>
<sequence length="173" mass="20635">MHKSLEEYLLNNDIKFTKTEKKWFNSNAYFPLVTFEIHQENNNALIKHTLVFKESEFSKPNFINSSDNLTSRITVQSKIILKDSKIENFKIEHTNYFKKIFQKDVNYKVATNDKILEKKLLENDSVQSFFKMFNDDPEFDPIITGKKESDNFKVEINFMCRNFDENYISLFNV</sequence>
<organism evidence="1 2">
    <name type="scientific">Faecalibacter bovis</name>
    <dbReference type="NCBI Taxonomy" id="2898187"/>
    <lineage>
        <taxon>Bacteria</taxon>
        <taxon>Pseudomonadati</taxon>
        <taxon>Bacteroidota</taxon>
        <taxon>Flavobacteriia</taxon>
        <taxon>Flavobacteriales</taxon>
        <taxon>Weeksellaceae</taxon>
        <taxon>Faecalibacter</taxon>
    </lineage>
</organism>
<protein>
    <recommendedName>
        <fullName evidence="3">UTRA domain-containing protein</fullName>
    </recommendedName>
</protein>
<keyword evidence="2" id="KW-1185">Reference proteome</keyword>
<evidence type="ECO:0008006" key="3">
    <source>
        <dbReference type="Google" id="ProtNLM"/>
    </source>
</evidence>
<accession>A0ABX7XAT3</accession>
<reference evidence="2" key="2">
    <citation type="submission" date="2021-04" db="EMBL/GenBank/DDBJ databases">
        <title>Taxonomy of Flavobacteriaceae bacterium ZY171143.</title>
        <authorList>
            <person name="Li F."/>
        </authorList>
    </citation>
    <scope>NUCLEOTIDE SEQUENCE [LARGE SCALE GENOMIC DNA]</scope>
    <source>
        <strain evidence="2">ZY171143</strain>
    </source>
</reference>
<proteinExistence type="predicted"/>
<evidence type="ECO:0000313" key="2">
    <source>
        <dbReference type="Proteomes" id="UP000672011"/>
    </source>
</evidence>
<name>A0ABX7XAT3_9FLAO</name>
<reference evidence="1 2" key="1">
    <citation type="journal article" date="2021" name="Int. J. Syst. Evol. Microbiol.">
        <title>Faecalibacter bovis sp. nov., isolated from cow faeces.</title>
        <authorList>
            <person name="Li F."/>
            <person name="Zhao W."/>
            <person name="Hong Q."/>
            <person name="Shao Q."/>
            <person name="Song J."/>
            <person name="Yang S."/>
        </authorList>
    </citation>
    <scope>NUCLEOTIDE SEQUENCE [LARGE SCALE GENOMIC DNA]</scope>
    <source>
        <strain evidence="1 2">ZY171143</strain>
    </source>
</reference>
<dbReference type="Proteomes" id="UP000672011">
    <property type="component" value="Chromosome"/>
</dbReference>
<dbReference type="RefSeq" id="WP_230475653.1">
    <property type="nucleotide sequence ID" value="NZ_CP072842.1"/>
</dbReference>
<evidence type="ECO:0000313" key="1">
    <source>
        <dbReference type="EMBL" id="QTV05021.1"/>
    </source>
</evidence>